<dbReference type="EMBL" id="HBFQ01044174">
    <property type="protein sequence ID" value="CAD8856920.1"/>
    <property type="molecule type" value="Transcribed_RNA"/>
</dbReference>
<evidence type="ECO:0000259" key="5">
    <source>
        <dbReference type="Pfam" id="PF00389"/>
    </source>
</evidence>
<proteinExistence type="inferred from homology"/>
<sequence length="330" mass="35952">MTDTRALVLFDCPFLPEFQTLFQNHVRCVFLTELLSKDADEIVTADVQSVLANDISLRSECVAVVSVRHVPFGVELEVLSNLRVVSNHGVGYGHIDAAYLQNRGVSLGFTPQVPSSCTAELGAALILASARNIVTSVRRATSPDTTRFDPDMYGRRVAGATLGIIGFGAMGQALATYMRGFEMEMLYWSRTRKATETVLRVCWCGLDEVLSRSDFVVLCIASSPESRGMMGAEQFRKMKDSATLVNLSRGDIIIQDELVTALESGTIAGAALDVTSPEPLPRDHPLLRMENVLITPHSGSATKGDRRRMAEMCLQNLLAGLRGEALPFPV</sequence>
<dbReference type="SUPFAM" id="SSF52283">
    <property type="entry name" value="Formate/glycerate dehydrogenase catalytic domain-like"/>
    <property type="match status" value="1"/>
</dbReference>
<dbReference type="Pfam" id="PF00389">
    <property type="entry name" value="2-Hacid_dh"/>
    <property type="match status" value="1"/>
</dbReference>
<dbReference type="GO" id="GO:0005829">
    <property type="term" value="C:cytosol"/>
    <property type="evidence" value="ECO:0007669"/>
    <property type="project" value="TreeGrafter"/>
</dbReference>
<keyword evidence="2 4" id="KW-0560">Oxidoreductase</keyword>
<feature type="domain" description="D-isomer specific 2-hydroxyacid dehydrogenase NAD-binding" evidence="6">
    <location>
        <begin position="124"/>
        <end position="299"/>
    </location>
</feature>
<dbReference type="Gene3D" id="3.40.50.720">
    <property type="entry name" value="NAD(P)-binding Rossmann-like Domain"/>
    <property type="match status" value="2"/>
</dbReference>
<dbReference type="FunFam" id="3.40.50.720:FF:000203">
    <property type="entry name" value="D-3-phosphoglycerate dehydrogenase (SerA)"/>
    <property type="match status" value="1"/>
</dbReference>
<evidence type="ECO:0000256" key="3">
    <source>
        <dbReference type="ARBA" id="ARBA00023027"/>
    </source>
</evidence>
<dbReference type="GO" id="GO:0051287">
    <property type="term" value="F:NAD binding"/>
    <property type="evidence" value="ECO:0007669"/>
    <property type="project" value="InterPro"/>
</dbReference>
<organism evidence="7">
    <name type="scientific">Noctiluca scintillans</name>
    <name type="common">Sea sparkle</name>
    <name type="synonym">Red tide dinoflagellate</name>
    <dbReference type="NCBI Taxonomy" id="2966"/>
    <lineage>
        <taxon>Eukaryota</taxon>
        <taxon>Sar</taxon>
        <taxon>Alveolata</taxon>
        <taxon>Dinophyceae</taxon>
        <taxon>Noctilucales</taxon>
        <taxon>Noctilucaceae</taxon>
        <taxon>Noctiluca</taxon>
    </lineage>
</organism>
<name>A0A7S1AKI4_NOCSC</name>
<dbReference type="InterPro" id="IPR036291">
    <property type="entry name" value="NAD(P)-bd_dom_sf"/>
</dbReference>
<reference evidence="7" key="1">
    <citation type="submission" date="2021-01" db="EMBL/GenBank/DDBJ databases">
        <authorList>
            <person name="Corre E."/>
            <person name="Pelletier E."/>
            <person name="Niang G."/>
            <person name="Scheremetjew M."/>
            <person name="Finn R."/>
            <person name="Kale V."/>
            <person name="Holt S."/>
            <person name="Cochrane G."/>
            <person name="Meng A."/>
            <person name="Brown T."/>
            <person name="Cohen L."/>
        </authorList>
    </citation>
    <scope>NUCLEOTIDE SEQUENCE</scope>
</reference>
<dbReference type="Pfam" id="PF02826">
    <property type="entry name" value="2-Hacid_dh_C"/>
    <property type="match status" value="1"/>
</dbReference>
<dbReference type="GO" id="GO:0016618">
    <property type="term" value="F:hydroxypyruvate reductase [NAD(P)H] activity"/>
    <property type="evidence" value="ECO:0007669"/>
    <property type="project" value="TreeGrafter"/>
</dbReference>
<dbReference type="SUPFAM" id="SSF51735">
    <property type="entry name" value="NAD(P)-binding Rossmann-fold domains"/>
    <property type="match status" value="1"/>
</dbReference>
<evidence type="ECO:0000313" key="7">
    <source>
        <dbReference type="EMBL" id="CAD8856920.1"/>
    </source>
</evidence>
<dbReference type="InterPro" id="IPR006139">
    <property type="entry name" value="D-isomer_2_OHA_DH_cat_dom"/>
</dbReference>
<dbReference type="InterPro" id="IPR006140">
    <property type="entry name" value="D-isomer_DH_NAD-bd"/>
</dbReference>
<comment type="similarity">
    <text evidence="1 4">Belongs to the D-isomer specific 2-hydroxyacid dehydrogenase family.</text>
</comment>
<evidence type="ECO:0000259" key="6">
    <source>
        <dbReference type="Pfam" id="PF02826"/>
    </source>
</evidence>
<dbReference type="GO" id="GO:0030267">
    <property type="term" value="F:glyoxylate reductase (NADPH) activity"/>
    <property type="evidence" value="ECO:0007669"/>
    <property type="project" value="TreeGrafter"/>
</dbReference>
<gene>
    <name evidence="7" type="ORF">NSCI0253_LOCUS31272</name>
</gene>
<evidence type="ECO:0000256" key="4">
    <source>
        <dbReference type="RuleBase" id="RU003719"/>
    </source>
</evidence>
<dbReference type="AlphaFoldDB" id="A0A7S1AKI4"/>
<feature type="domain" description="D-isomer specific 2-hydroxyacid dehydrogenase catalytic" evidence="5">
    <location>
        <begin position="76"/>
        <end position="330"/>
    </location>
</feature>
<evidence type="ECO:0000256" key="1">
    <source>
        <dbReference type="ARBA" id="ARBA00005854"/>
    </source>
</evidence>
<dbReference type="PANTHER" id="PTHR10996">
    <property type="entry name" value="2-HYDROXYACID DEHYDROGENASE-RELATED"/>
    <property type="match status" value="1"/>
</dbReference>
<evidence type="ECO:0000256" key="2">
    <source>
        <dbReference type="ARBA" id="ARBA00023002"/>
    </source>
</evidence>
<accession>A0A7S1AKI4</accession>
<protein>
    <submittedName>
        <fullName evidence="7">Uncharacterized protein</fullName>
    </submittedName>
</protein>
<keyword evidence="3" id="KW-0520">NAD</keyword>
<dbReference type="InterPro" id="IPR050223">
    <property type="entry name" value="D-isomer_2-hydroxyacid_DH"/>
</dbReference>
<dbReference type="PANTHER" id="PTHR10996:SF257">
    <property type="entry name" value="GLYOXYLATE REDUCTASE 1"/>
    <property type="match status" value="1"/>
</dbReference>